<comment type="caution">
    <text evidence="1">The sequence shown here is derived from an EMBL/GenBank/DDBJ whole genome shotgun (WGS) entry which is preliminary data.</text>
</comment>
<dbReference type="AlphaFoldDB" id="A0A4D9EEF7"/>
<evidence type="ECO:0000313" key="1">
    <source>
        <dbReference type="EMBL" id="TFK08456.1"/>
    </source>
</evidence>
<dbReference type="Proteomes" id="UP000297703">
    <property type="component" value="Unassembled WGS sequence"/>
</dbReference>
<dbReference type="EMBL" id="QXTE01000069">
    <property type="protein sequence ID" value="TFK08456.1"/>
    <property type="molecule type" value="Genomic_DNA"/>
</dbReference>
<accession>A0A4D9EEF7</accession>
<name>A0A4D9EEF7_9SAUR</name>
<reference evidence="1 2" key="2">
    <citation type="submission" date="2019-04" db="EMBL/GenBank/DDBJ databases">
        <title>The genome sequence of big-headed turtle.</title>
        <authorList>
            <person name="Gong S."/>
        </authorList>
    </citation>
    <scope>NUCLEOTIDE SEQUENCE [LARGE SCALE GENOMIC DNA]</scope>
    <source>
        <strain evidence="1">DO16091913</strain>
        <tissue evidence="1">Muscle</tissue>
    </source>
</reference>
<reference evidence="1 2" key="1">
    <citation type="submission" date="2019-04" db="EMBL/GenBank/DDBJ databases">
        <title>Draft genome of the big-headed turtle Platysternon megacephalum.</title>
        <authorList>
            <person name="Gong S."/>
        </authorList>
    </citation>
    <scope>NUCLEOTIDE SEQUENCE [LARGE SCALE GENOMIC DNA]</scope>
    <source>
        <strain evidence="1">DO16091913</strain>
        <tissue evidence="1">Muscle</tissue>
    </source>
</reference>
<proteinExistence type="predicted"/>
<sequence length="106" mass="12207">MAKLQIGFKKQSQHFSFTKAGWFPQPSLLNRMLQPLTEIPKGAKKMLCGPKYRSVFDNTRYWLSSDLAQEYPSFVQPTGPLACSQQPMLPTETCLQWSSWVWPPLQ</sequence>
<evidence type="ECO:0000313" key="2">
    <source>
        <dbReference type="Proteomes" id="UP000297703"/>
    </source>
</evidence>
<gene>
    <name evidence="1" type="ORF">DR999_PMT08649</name>
</gene>
<organism evidence="1 2">
    <name type="scientific">Platysternon megacephalum</name>
    <name type="common">big-headed turtle</name>
    <dbReference type="NCBI Taxonomy" id="55544"/>
    <lineage>
        <taxon>Eukaryota</taxon>
        <taxon>Metazoa</taxon>
        <taxon>Chordata</taxon>
        <taxon>Craniata</taxon>
        <taxon>Vertebrata</taxon>
        <taxon>Euteleostomi</taxon>
        <taxon>Archelosauria</taxon>
        <taxon>Testudinata</taxon>
        <taxon>Testudines</taxon>
        <taxon>Cryptodira</taxon>
        <taxon>Durocryptodira</taxon>
        <taxon>Testudinoidea</taxon>
        <taxon>Platysternidae</taxon>
        <taxon>Platysternon</taxon>
    </lineage>
</organism>
<protein>
    <submittedName>
        <fullName evidence="1">Poly</fullName>
    </submittedName>
</protein>
<keyword evidence="2" id="KW-1185">Reference proteome</keyword>